<gene>
    <name evidence="1" type="ORF">TNIN_357001</name>
</gene>
<dbReference type="AlphaFoldDB" id="A0A8X7CGS9"/>
<organism evidence="1 2">
    <name type="scientific">Trichonephila inaurata madagascariensis</name>
    <dbReference type="NCBI Taxonomy" id="2747483"/>
    <lineage>
        <taxon>Eukaryota</taxon>
        <taxon>Metazoa</taxon>
        <taxon>Ecdysozoa</taxon>
        <taxon>Arthropoda</taxon>
        <taxon>Chelicerata</taxon>
        <taxon>Arachnida</taxon>
        <taxon>Araneae</taxon>
        <taxon>Araneomorphae</taxon>
        <taxon>Entelegynae</taxon>
        <taxon>Araneoidea</taxon>
        <taxon>Nephilidae</taxon>
        <taxon>Trichonephila</taxon>
        <taxon>Trichonephila inaurata</taxon>
    </lineage>
</organism>
<keyword evidence="2" id="KW-1185">Reference proteome</keyword>
<dbReference type="EMBL" id="BMAV01017074">
    <property type="protein sequence ID" value="GFY68448.1"/>
    <property type="molecule type" value="Genomic_DNA"/>
</dbReference>
<evidence type="ECO:0000313" key="2">
    <source>
        <dbReference type="Proteomes" id="UP000886998"/>
    </source>
</evidence>
<reference evidence="1" key="1">
    <citation type="submission" date="2020-08" db="EMBL/GenBank/DDBJ databases">
        <title>Multicomponent nature underlies the extraordinary mechanical properties of spider dragline silk.</title>
        <authorList>
            <person name="Kono N."/>
            <person name="Nakamura H."/>
            <person name="Mori M."/>
            <person name="Yoshida Y."/>
            <person name="Ohtoshi R."/>
            <person name="Malay A.D."/>
            <person name="Moran D.A.P."/>
            <person name="Tomita M."/>
            <person name="Numata K."/>
            <person name="Arakawa K."/>
        </authorList>
    </citation>
    <scope>NUCLEOTIDE SEQUENCE</scope>
</reference>
<accession>A0A8X7CGS9</accession>
<evidence type="ECO:0000313" key="1">
    <source>
        <dbReference type="EMBL" id="GFY68448.1"/>
    </source>
</evidence>
<comment type="caution">
    <text evidence="1">The sequence shown here is derived from an EMBL/GenBank/DDBJ whole genome shotgun (WGS) entry which is preliminary data.</text>
</comment>
<dbReference type="OrthoDB" id="10458454at2759"/>
<protein>
    <submittedName>
        <fullName evidence="1">Uncharacterized protein</fullName>
    </submittedName>
</protein>
<sequence>MHPKKCCSTSVPVERPRWSCFMSYGGSWSVFCFGEKARRKSYFSLHFYREKKSQVKGQSDDAISSDMPAYFPSIRIFLPNIKE</sequence>
<proteinExistence type="predicted"/>
<name>A0A8X7CGS9_9ARAC</name>
<dbReference type="Proteomes" id="UP000886998">
    <property type="component" value="Unassembled WGS sequence"/>
</dbReference>